<protein>
    <submittedName>
        <fullName evidence="1">Uncharacterized protein</fullName>
    </submittedName>
</protein>
<keyword evidence="2" id="KW-1185">Reference proteome</keyword>
<comment type="caution">
    <text evidence="1">The sequence shown here is derived from an EMBL/GenBank/DDBJ whole genome shotgun (WGS) entry which is preliminary data.</text>
</comment>
<organism evidence="1 2">
    <name type="scientific">Novosphingobium aquiterrae</name>
    <dbReference type="NCBI Taxonomy" id="624388"/>
    <lineage>
        <taxon>Bacteria</taxon>
        <taxon>Pseudomonadati</taxon>
        <taxon>Pseudomonadota</taxon>
        <taxon>Alphaproteobacteria</taxon>
        <taxon>Sphingomonadales</taxon>
        <taxon>Sphingomonadaceae</taxon>
        <taxon>Novosphingobium</taxon>
    </lineage>
</organism>
<dbReference type="EMBL" id="JBHLTL010000001">
    <property type="protein sequence ID" value="MFC0588105.1"/>
    <property type="molecule type" value="Genomic_DNA"/>
</dbReference>
<dbReference type="Proteomes" id="UP001589943">
    <property type="component" value="Unassembled WGS sequence"/>
</dbReference>
<sequence>MHAHNALLVCILVSLSLNGYATRDEARIEDRTLENSCDDVVVIGKIDNGKYQHVSNPDDLIGHGWFDATISVRKVVRGPRLPKVIPVRYFAHTYMREDREFMFVLNRTENGILVIRTGQTTALRPTLSTPCE</sequence>
<accession>A0ABV6PE49</accession>
<gene>
    <name evidence="1" type="ORF">ACFFF7_01625</name>
</gene>
<proteinExistence type="predicted"/>
<name>A0ABV6PE49_9SPHN</name>
<evidence type="ECO:0000313" key="1">
    <source>
        <dbReference type="EMBL" id="MFC0588105.1"/>
    </source>
</evidence>
<reference evidence="1 2" key="1">
    <citation type="submission" date="2024-09" db="EMBL/GenBank/DDBJ databases">
        <authorList>
            <person name="Sun Q."/>
            <person name="Mori K."/>
        </authorList>
    </citation>
    <scope>NUCLEOTIDE SEQUENCE [LARGE SCALE GENOMIC DNA]</scope>
    <source>
        <strain evidence="1 2">NCAIM B.02537</strain>
    </source>
</reference>
<dbReference type="RefSeq" id="WP_379479615.1">
    <property type="nucleotide sequence ID" value="NZ_JBHLTL010000001.1"/>
</dbReference>
<evidence type="ECO:0000313" key="2">
    <source>
        <dbReference type="Proteomes" id="UP001589943"/>
    </source>
</evidence>